<evidence type="ECO:0000256" key="8">
    <source>
        <dbReference type="ARBA" id="ARBA00048679"/>
    </source>
</evidence>
<dbReference type="InterPro" id="IPR000719">
    <property type="entry name" value="Prot_kinase_dom"/>
</dbReference>
<dbReference type="GO" id="GO:0005524">
    <property type="term" value="F:ATP binding"/>
    <property type="evidence" value="ECO:0007669"/>
    <property type="project" value="UniProtKB-KW"/>
</dbReference>
<reference evidence="11 12" key="1">
    <citation type="journal article" date="2019" name="Nat. Plants">
        <title>Stout camphor tree genome fills gaps in understanding of flowering plant genome evolution.</title>
        <authorList>
            <person name="Chaw S.M."/>
            <person name="Liu Y.C."/>
            <person name="Wu Y.W."/>
            <person name="Wang H.Y."/>
            <person name="Lin C.I."/>
            <person name="Wu C.S."/>
            <person name="Ke H.M."/>
            <person name="Chang L.Y."/>
            <person name="Hsu C.Y."/>
            <person name="Yang H.T."/>
            <person name="Sudianto E."/>
            <person name="Hsu M.H."/>
            <person name="Wu K.P."/>
            <person name="Wang L.N."/>
            <person name="Leebens-Mack J.H."/>
            <person name="Tsai I.J."/>
        </authorList>
    </citation>
    <scope>NUCLEOTIDE SEQUENCE [LARGE SCALE GENOMIC DNA]</scope>
    <source>
        <strain evidence="12">cv. Chaw 1501</strain>
        <tissue evidence="11">Young leaves</tissue>
    </source>
</reference>
<organism evidence="11 12">
    <name type="scientific">Cinnamomum micranthum f. kanehirae</name>
    <dbReference type="NCBI Taxonomy" id="337451"/>
    <lineage>
        <taxon>Eukaryota</taxon>
        <taxon>Viridiplantae</taxon>
        <taxon>Streptophyta</taxon>
        <taxon>Embryophyta</taxon>
        <taxon>Tracheophyta</taxon>
        <taxon>Spermatophyta</taxon>
        <taxon>Magnoliopsida</taxon>
        <taxon>Magnoliidae</taxon>
        <taxon>Laurales</taxon>
        <taxon>Lauraceae</taxon>
        <taxon>Cinnamomum</taxon>
    </lineage>
</organism>
<evidence type="ECO:0000256" key="4">
    <source>
        <dbReference type="ARBA" id="ARBA00022741"/>
    </source>
</evidence>
<dbReference type="InterPro" id="IPR011009">
    <property type="entry name" value="Kinase-like_dom_sf"/>
</dbReference>
<accession>A0A443P2R6</accession>
<keyword evidence="6" id="KW-0067">ATP-binding</keyword>
<dbReference type="PANTHER" id="PTHR45637">
    <property type="entry name" value="FLIPPASE KINASE 1-RELATED"/>
    <property type="match status" value="1"/>
</dbReference>
<dbReference type="SUPFAM" id="SSF56112">
    <property type="entry name" value="Protein kinase-like (PK-like)"/>
    <property type="match status" value="1"/>
</dbReference>
<keyword evidence="4" id="KW-0547">Nucleotide-binding</keyword>
<evidence type="ECO:0000256" key="7">
    <source>
        <dbReference type="ARBA" id="ARBA00047899"/>
    </source>
</evidence>
<comment type="catalytic activity">
    <reaction evidence="8">
        <text>L-seryl-[protein] + ATP = O-phospho-L-seryl-[protein] + ADP + H(+)</text>
        <dbReference type="Rhea" id="RHEA:17989"/>
        <dbReference type="Rhea" id="RHEA-COMP:9863"/>
        <dbReference type="Rhea" id="RHEA-COMP:11604"/>
        <dbReference type="ChEBI" id="CHEBI:15378"/>
        <dbReference type="ChEBI" id="CHEBI:29999"/>
        <dbReference type="ChEBI" id="CHEBI:30616"/>
        <dbReference type="ChEBI" id="CHEBI:83421"/>
        <dbReference type="ChEBI" id="CHEBI:456216"/>
        <dbReference type="EC" id="2.7.11.1"/>
    </reaction>
</comment>
<dbReference type="GO" id="GO:0004674">
    <property type="term" value="F:protein serine/threonine kinase activity"/>
    <property type="evidence" value="ECO:0007669"/>
    <property type="project" value="UniProtKB-KW"/>
</dbReference>
<dbReference type="AlphaFoldDB" id="A0A443P2R6"/>
<comment type="catalytic activity">
    <reaction evidence="7">
        <text>L-threonyl-[protein] + ATP = O-phospho-L-threonyl-[protein] + ADP + H(+)</text>
        <dbReference type="Rhea" id="RHEA:46608"/>
        <dbReference type="Rhea" id="RHEA-COMP:11060"/>
        <dbReference type="Rhea" id="RHEA-COMP:11605"/>
        <dbReference type="ChEBI" id="CHEBI:15378"/>
        <dbReference type="ChEBI" id="CHEBI:30013"/>
        <dbReference type="ChEBI" id="CHEBI:30616"/>
        <dbReference type="ChEBI" id="CHEBI:61977"/>
        <dbReference type="ChEBI" id="CHEBI:456216"/>
        <dbReference type="EC" id="2.7.11.1"/>
    </reaction>
</comment>
<dbReference type="PROSITE" id="PS50011">
    <property type="entry name" value="PROTEIN_KINASE_DOM"/>
    <property type="match status" value="1"/>
</dbReference>
<dbReference type="Gene3D" id="3.30.200.20">
    <property type="entry name" value="Phosphorylase Kinase, domain 1"/>
    <property type="match status" value="1"/>
</dbReference>
<keyword evidence="2" id="KW-0723">Serine/threonine-protein kinase</keyword>
<evidence type="ECO:0000313" key="11">
    <source>
        <dbReference type="EMBL" id="RWR85061.1"/>
    </source>
</evidence>
<dbReference type="EMBL" id="QPKB01000005">
    <property type="protein sequence ID" value="RWR85061.1"/>
    <property type="molecule type" value="Genomic_DNA"/>
</dbReference>
<protein>
    <recommendedName>
        <fullName evidence="1">non-specific serine/threonine protein kinase</fullName>
        <ecNumber evidence="1">2.7.11.1</ecNumber>
    </recommendedName>
</protein>
<evidence type="ECO:0000313" key="12">
    <source>
        <dbReference type="Proteomes" id="UP000283530"/>
    </source>
</evidence>
<evidence type="ECO:0000256" key="6">
    <source>
        <dbReference type="ARBA" id="ARBA00022840"/>
    </source>
</evidence>
<gene>
    <name evidence="11" type="ORF">CKAN_01390400</name>
</gene>
<dbReference type="STRING" id="337451.A0A443P2R6"/>
<feature type="domain" description="Protein kinase" evidence="10">
    <location>
        <begin position="14"/>
        <end position="322"/>
    </location>
</feature>
<dbReference type="Gene3D" id="1.10.510.10">
    <property type="entry name" value="Transferase(Phosphotransferase) domain 1"/>
    <property type="match status" value="1"/>
</dbReference>
<name>A0A443P2R6_9MAGN</name>
<dbReference type="Pfam" id="PF00069">
    <property type="entry name" value="Pkinase"/>
    <property type="match status" value="1"/>
</dbReference>
<dbReference type="EC" id="2.7.11.1" evidence="1"/>
<dbReference type="OrthoDB" id="432483at2759"/>
<keyword evidence="12" id="KW-1185">Reference proteome</keyword>
<proteinExistence type="predicted"/>
<sequence>MQQHQRQQQLPWLDDLSDDLQSMSFGSSTDVTSSSSDATAWIPVRAHAPPDACWTPSDAPDRTLAGPRLPCRTSTAGERGHRIRLPGGAKVRRGCAFAAKVMDKKELAGRNKEGRARTEREILEMLDHPFLPTLYAAVDGGRWSCLLTEFCAGGDLHVLRQRQPGKRFDESAVRSTICMAADSLQVLTHGGGSGPRICHMMGIVYRDLKPENVPRQIRRPHQCSRIFDLSLKCDTQTSMPQLVSDPIQLPGASSSDYSADPPPFANASCILPNCIVPAVSCFHPKRKRKKKSGHNRGVPEFVSEPVDVRSMSFVGTHRVLGA</sequence>
<evidence type="ECO:0000256" key="5">
    <source>
        <dbReference type="ARBA" id="ARBA00022777"/>
    </source>
</evidence>
<keyword evidence="3" id="KW-0808">Transferase</keyword>
<evidence type="ECO:0000256" key="3">
    <source>
        <dbReference type="ARBA" id="ARBA00022679"/>
    </source>
</evidence>
<evidence type="ECO:0000256" key="1">
    <source>
        <dbReference type="ARBA" id="ARBA00012513"/>
    </source>
</evidence>
<comment type="caution">
    <text evidence="11">The sequence shown here is derived from an EMBL/GenBank/DDBJ whole genome shotgun (WGS) entry which is preliminary data.</text>
</comment>
<evidence type="ECO:0000256" key="2">
    <source>
        <dbReference type="ARBA" id="ARBA00022527"/>
    </source>
</evidence>
<keyword evidence="5 11" id="KW-0418">Kinase</keyword>
<dbReference type="Proteomes" id="UP000283530">
    <property type="component" value="Unassembled WGS sequence"/>
</dbReference>
<evidence type="ECO:0000259" key="10">
    <source>
        <dbReference type="PROSITE" id="PS50011"/>
    </source>
</evidence>
<feature type="region of interest" description="Disordered" evidence="9">
    <location>
        <begin position="49"/>
        <end position="81"/>
    </location>
</feature>
<dbReference type="SMART" id="SM00220">
    <property type="entry name" value="S_TKc"/>
    <property type="match status" value="1"/>
</dbReference>
<evidence type="ECO:0000256" key="9">
    <source>
        <dbReference type="SAM" id="MobiDB-lite"/>
    </source>
</evidence>